<dbReference type="SUPFAM" id="SSF54427">
    <property type="entry name" value="NTF2-like"/>
    <property type="match status" value="1"/>
</dbReference>
<dbReference type="PROSITE" id="PS51257">
    <property type="entry name" value="PROKAR_LIPOPROTEIN"/>
    <property type="match status" value="1"/>
</dbReference>
<dbReference type="InterPro" id="IPR037401">
    <property type="entry name" value="SnoaL-like"/>
</dbReference>
<reference evidence="3 4" key="1">
    <citation type="submission" date="2017-06" db="EMBL/GenBank/DDBJ databases">
        <title>Herbaspirillum phytohormonus sp. nov., isolated from the root nodule of Robinia pseudoacacia in lead-zinc mine.</title>
        <authorList>
            <person name="Fan M."/>
            <person name="Lin Y."/>
        </authorList>
    </citation>
    <scope>NUCLEOTIDE SEQUENCE [LARGE SCALE GENOMIC DNA]</scope>
    <source>
        <strain evidence="3 4">HZ10</strain>
    </source>
</reference>
<evidence type="ECO:0000256" key="1">
    <source>
        <dbReference type="SAM" id="SignalP"/>
    </source>
</evidence>
<name>A0A246WPX1_9BURK</name>
<dbReference type="Proteomes" id="UP000197596">
    <property type="component" value="Unassembled WGS sequence"/>
</dbReference>
<evidence type="ECO:0000259" key="2">
    <source>
        <dbReference type="Pfam" id="PF12680"/>
    </source>
</evidence>
<dbReference type="EMBL" id="NJGU01000010">
    <property type="protein sequence ID" value="OWY27637.1"/>
    <property type="molecule type" value="Genomic_DNA"/>
</dbReference>
<evidence type="ECO:0000313" key="3">
    <source>
        <dbReference type="EMBL" id="OWY27637.1"/>
    </source>
</evidence>
<feature type="signal peptide" evidence="1">
    <location>
        <begin position="1"/>
        <end position="24"/>
    </location>
</feature>
<dbReference type="Pfam" id="PF12680">
    <property type="entry name" value="SnoaL_2"/>
    <property type="match status" value="1"/>
</dbReference>
<feature type="domain" description="SnoaL-like" evidence="2">
    <location>
        <begin position="49"/>
        <end position="145"/>
    </location>
</feature>
<evidence type="ECO:0000313" key="4">
    <source>
        <dbReference type="Proteomes" id="UP000197596"/>
    </source>
</evidence>
<dbReference type="AlphaFoldDB" id="A0A246WPX1"/>
<dbReference type="InterPro" id="IPR032710">
    <property type="entry name" value="NTF2-like_dom_sf"/>
</dbReference>
<protein>
    <recommendedName>
        <fullName evidence="2">SnoaL-like domain-containing protein</fullName>
    </recommendedName>
</protein>
<proteinExistence type="predicted"/>
<accession>A0A246WPX1</accession>
<dbReference type="InterPro" id="IPR009959">
    <property type="entry name" value="Cyclase_SnoaL-like"/>
</dbReference>
<dbReference type="PANTHER" id="PTHR38436:SF1">
    <property type="entry name" value="ESTER CYCLASE"/>
    <property type="match status" value="1"/>
</dbReference>
<feature type="chain" id="PRO_5012060554" description="SnoaL-like domain-containing protein" evidence="1">
    <location>
        <begin position="25"/>
        <end position="164"/>
    </location>
</feature>
<dbReference type="RefSeq" id="WP_088752138.1">
    <property type="nucleotide sequence ID" value="NZ_NJGU01000010.1"/>
</dbReference>
<keyword evidence="1" id="KW-0732">Signal</keyword>
<dbReference type="GO" id="GO:0030638">
    <property type="term" value="P:polyketide metabolic process"/>
    <property type="evidence" value="ECO:0007669"/>
    <property type="project" value="InterPro"/>
</dbReference>
<dbReference type="PANTHER" id="PTHR38436">
    <property type="entry name" value="POLYKETIDE CYCLASE SNOAL-LIKE DOMAIN"/>
    <property type="match status" value="1"/>
</dbReference>
<gene>
    <name evidence="3" type="ORF">CEJ42_18950</name>
</gene>
<sequence>MSIRRLIAVSILPLAGLLSACTQAPVSPQGGVGASSSTRAEANKRNALAFYDAFFNRHDLTAAQRYVAPGYIQHNPRVASGRDAFVNAFTQIFARYPQRRSTVHKAIADGDLVALHVHTVTGPDDRGMAIVDIFRFDGDGKIVEHWDVMQPVPESTASGNGMFD</sequence>
<comment type="caution">
    <text evidence="3">The sequence shown here is derived from an EMBL/GenBank/DDBJ whole genome shotgun (WGS) entry which is preliminary data.</text>
</comment>
<dbReference type="Gene3D" id="3.10.450.50">
    <property type="match status" value="1"/>
</dbReference>
<organism evidence="3 4">
    <name type="scientific">Herbaspirillum robiniae</name>
    <dbReference type="NCBI Taxonomy" id="2014887"/>
    <lineage>
        <taxon>Bacteria</taxon>
        <taxon>Pseudomonadati</taxon>
        <taxon>Pseudomonadota</taxon>
        <taxon>Betaproteobacteria</taxon>
        <taxon>Burkholderiales</taxon>
        <taxon>Oxalobacteraceae</taxon>
        <taxon>Herbaspirillum</taxon>
    </lineage>
</organism>